<keyword evidence="5" id="KW-0802">TPR repeat</keyword>
<dbReference type="SUPFAM" id="SSF140931">
    <property type="entry name" value="Fic-like"/>
    <property type="match status" value="1"/>
</dbReference>
<keyword evidence="3" id="KW-0677">Repeat</keyword>
<evidence type="ECO:0000256" key="9">
    <source>
        <dbReference type="PIRSR" id="PIRSR640198-1"/>
    </source>
</evidence>
<proteinExistence type="predicted"/>
<dbReference type="EMBL" id="AFWV01000002">
    <property type="protein sequence ID" value="EGV19826.1"/>
    <property type="molecule type" value="Genomic_DNA"/>
</dbReference>
<feature type="active site" evidence="9">
    <location>
        <position position="108"/>
    </location>
</feature>
<dbReference type="PANTHER" id="PTHR13504">
    <property type="entry name" value="FIDO DOMAIN-CONTAINING PROTEIN DDB_G0283145"/>
    <property type="match status" value="1"/>
</dbReference>
<dbReference type="GO" id="GO:0016020">
    <property type="term" value="C:membrane"/>
    <property type="evidence" value="ECO:0007669"/>
    <property type="project" value="UniProtKB-SubCell"/>
</dbReference>
<dbReference type="InterPro" id="IPR040198">
    <property type="entry name" value="Fido_containing"/>
</dbReference>
<organism evidence="11 12">
    <name type="scientific">Thiocapsa marina 5811</name>
    <dbReference type="NCBI Taxonomy" id="768671"/>
    <lineage>
        <taxon>Bacteria</taxon>
        <taxon>Pseudomonadati</taxon>
        <taxon>Pseudomonadota</taxon>
        <taxon>Gammaproteobacteria</taxon>
        <taxon>Chromatiales</taxon>
        <taxon>Chromatiaceae</taxon>
        <taxon>Thiocapsa</taxon>
    </lineage>
</organism>
<evidence type="ECO:0000256" key="7">
    <source>
        <dbReference type="ARBA" id="ARBA00022989"/>
    </source>
</evidence>
<evidence type="ECO:0000256" key="3">
    <source>
        <dbReference type="ARBA" id="ARBA00022737"/>
    </source>
</evidence>
<dbReference type="eggNOG" id="COG2184">
    <property type="taxonomic scope" value="Bacteria"/>
</dbReference>
<dbReference type="InterPro" id="IPR036597">
    <property type="entry name" value="Fido-like_dom_sf"/>
</dbReference>
<dbReference type="Proteomes" id="UP000005459">
    <property type="component" value="Unassembled WGS sequence"/>
</dbReference>
<keyword evidence="2" id="KW-0812">Transmembrane</keyword>
<evidence type="ECO:0000256" key="2">
    <source>
        <dbReference type="ARBA" id="ARBA00022692"/>
    </source>
</evidence>
<dbReference type="Gene3D" id="1.10.3290.10">
    <property type="entry name" value="Fido-like domain"/>
    <property type="match status" value="1"/>
</dbReference>
<keyword evidence="4" id="KW-0547">Nucleotide-binding</keyword>
<dbReference type="OrthoDB" id="9807853at2"/>
<evidence type="ECO:0000256" key="1">
    <source>
        <dbReference type="ARBA" id="ARBA00004167"/>
    </source>
</evidence>
<dbReference type="PROSITE" id="PS51459">
    <property type="entry name" value="FIDO"/>
    <property type="match status" value="1"/>
</dbReference>
<keyword evidence="8" id="KW-0472">Membrane</keyword>
<evidence type="ECO:0000256" key="8">
    <source>
        <dbReference type="ARBA" id="ARBA00023136"/>
    </source>
</evidence>
<dbReference type="GO" id="GO:0005524">
    <property type="term" value="F:ATP binding"/>
    <property type="evidence" value="ECO:0007669"/>
    <property type="project" value="UniProtKB-KW"/>
</dbReference>
<evidence type="ECO:0000259" key="10">
    <source>
        <dbReference type="PROSITE" id="PS51459"/>
    </source>
</evidence>
<comment type="subcellular location">
    <subcellularLocation>
        <location evidence="1">Membrane</location>
        <topology evidence="1">Single-pass membrane protein</topology>
    </subcellularLocation>
</comment>
<dbReference type="Pfam" id="PF02661">
    <property type="entry name" value="Fic"/>
    <property type="match status" value="1"/>
</dbReference>
<keyword evidence="12" id="KW-1185">Reference proteome</keyword>
<evidence type="ECO:0000256" key="5">
    <source>
        <dbReference type="ARBA" id="ARBA00022803"/>
    </source>
</evidence>
<evidence type="ECO:0000256" key="4">
    <source>
        <dbReference type="ARBA" id="ARBA00022741"/>
    </source>
</evidence>
<keyword evidence="6" id="KW-0067">ATP-binding</keyword>
<dbReference type="STRING" id="768671.ThimaDRAFT_0501"/>
<evidence type="ECO:0000313" key="12">
    <source>
        <dbReference type="Proteomes" id="UP000005459"/>
    </source>
</evidence>
<evidence type="ECO:0000313" key="11">
    <source>
        <dbReference type="EMBL" id="EGV19826.1"/>
    </source>
</evidence>
<dbReference type="AlphaFoldDB" id="F9U6F0"/>
<dbReference type="PANTHER" id="PTHR13504:SF34">
    <property type="entry name" value="PROTEIN ADENYLYLTRANSFERASE FICD"/>
    <property type="match status" value="1"/>
</dbReference>
<evidence type="ECO:0000256" key="6">
    <source>
        <dbReference type="ARBA" id="ARBA00022840"/>
    </source>
</evidence>
<keyword evidence="7" id="KW-1133">Transmembrane helix</keyword>
<sequence length="182" mass="20567">MQQAESDALLAVHEWAAGHFNTRHRFTTQDICRLHRQWLGDIYAWAGEFRHINLSKDGFLFASAVQVPRLMAAFEHQELAQETPCAGMAEPQLVKALARTHSELLLIHPFREGNGRCARLLAWLMALQAGLPALEFSPLARRGKPAYIAAVHAAMDGDYAAMEQCFSRVIRQTWRIYGGRRV</sequence>
<protein>
    <submittedName>
        <fullName evidence="11">Filamentation induced by cAMP protein Fic</fullName>
    </submittedName>
</protein>
<dbReference type="RefSeq" id="WP_007191379.1">
    <property type="nucleotide sequence ID" value="NZ_AFWV01000002.1"/>
</dbReference>
<accession>F9U6F0</accession>
<reference evidence="11 12" key="1">
    <citation type="submission" date="2011-06" db="EMBL/GenBank/DDBJ databases">
        <title>The draft genome of Thiocapsa marina 5811.</title>
        <authorList>
            <consortium name="US DOE Joint Genome Institute (JGI-PGF)"/>
            <person name="Lucas S."/>
            <person name="Han J."/>
            <person name="Cheng J.-F."/>
            <person name="Goodwin L."/>
            <person name="Pitluck S."/>
            <person name="Peters L."/>
            <person name="Land M.L."/>
            <person name="Hauser L."/>
            <person name="Vogl K."/>
            <person name="Liu Z."/>
            <person name="Imhoff J."/>
            <person name="Thiel V."/>
            <person name="Frigaard N.-U."/>
            <person name="Bryant D."/>
            <person name="Woyke T.J."/>
        </authorList>
    </citation>
    <scope>NUCLEOTIDE SEQUENCE [LARGE SCALE GENOMIC DNA]</scope>
    <source>
        <strain evidence="11 12">5811</strain>
    </source>
</reference>
<gene>
    <name evidence="11" type="ORF">ThimaDRAFT_0501</name>
</gene>
<dbReference type="InterPro" id="IPR003812">
    <property type="entry name" value="Fido"/>
</dbReference>
<feature type="domain" description="Fido" evidence="10">
    <location>
        <begin position="26"/>
        <end position="172"/>
    </location>
</feature>
<name>F9U6F0_9GAMM</name>